<organism evidence="10 11">
    <name type="scientific">Aurantiacibacter rhizosphaerae</name>
    <dbReference type="NCBI Taxonomy" id="2691582"/>
    <lineage>
        <taxon>Bacteria</taxon>
        <taxon>Pseudomonadati</taxon>
        <taxon>Pseudomonadota</taxon>
        <taxon>Alphaproteobacteria</taxon>
        <taxon>Sphingomonadales</taxon>
        <taxon>Erythrobacteraceae</taxon>
        <taxon>Aurantiacibacter</taxon>
    </lineage>
</organism>
<keyword evidence="6" id="KW-0482">Metalloprotease</keyword>
<comment type="cofactor">
    <cofactor evidence="1">
        <name>Zn(2+)</name>
        <dbReference type="ChEBI" id="CHEBI:29105"/>
    </cofactor>
</comment>
<evidence type="ECO:0000256" key="3">
    <source>
        <dbReference type="ARBA" id="ARBA00022723"/>
    </source>
</evidence>
<dbReference type="PANTHER" id="PTHR21666:SF288">
    <property type="entry name" value="CELL DIVISION PROTEIN YTFB"/>
    <property type="match status" value="1"/>
</dbReference>
<dbReference type="InterPro" id="IPR011055">
    <property type="entry name" value="Dup_hybrid_motif"/>
</dbReference>
<feature type="region of interest" description="Disordered" evidence="7">
    <location>
        <begin position="45"/>
        <end position="74"/>
    </location>
</feature>
<dbReference type="InterPro" id="IPR050570">
    <property type="entry name" value="Cell_wall_metabolism_enzyme"/>
</dbReference>
<dbReference type="InterPro" id="IPR016047">
    <property type="entry name" value="M23ase_b-sheet_dom"/>
</dbReference>
<dbReference type="GO" id="GO:0004222">
    <property type="term" value="F:metalloendopeptidase activity"/>
    <property type="evidence" value="ECO:0007669"/>
    <property type="project" value="TreeGrafter"/>
</dbReference>
<evidence type="ECO:0000256" key="1">
    <source>
        <dbReference type="ARBA" id="ARBA00001947"/>
    </source>
</evidence>
<evidence type="ECO:0000313" key="11">
    <source>
        <dbReference type="Proteomes" id="UP000461409"/>
    </source>
</evidence>
<evidence type="ECO:0000313" key="10">
    <source>
        <dbReference type="EMBL" id="MWV28160.1"/>
    </source>
</evidence>
<dbReference type="Gene3D" id="2.70.70.10">
    <property type="entry name" value="Glucose Permease (Domain IIA)"/>
    <property type="match status" value="1"/>
</dbReference>
<dbReference type="CDD" id="cd12797">
    <property type="entry name" value="M23_peptidase"/>
    <property type="match status" value="1"/>
</dbReference>
<dbReference type="PANTHER" id="PTHR21666">
    <property type="entry name" value="PEPTIDASE-RELATED"/>
    <property type="match status" value="1"/>
</dbReference>
<keyword evidence="3" id="KW-0479">Metal-binding</keyword>
<keyword evidence="8" id="KW-0472">Membrane</keyword>
<evidence type="ECO:0000256" key="4">
    <source>
        <dbReference type="ARBA" id="ARBA00022801"/>
    </source>
</evidence>
<name>A0A844XE90_9SPHN</name>
<dbReference type="GO" id="GO:0006508">
    <property type="term" value="P:proteolysis"/>
    <property type="evidence" value="ECO:0007669"/>
    <property type="project" value="UniProtKB-KW"/>
</dbReference>
<gene>
    <name evidence="10" type="ORF">GRF63_09605</name>
</gene>
<reference evidence="10 11" key="1">
    <citation type="submission" date="2019-12" db="EMBL/GenBank/DDBJ databases">
        <authorList>
            <person name="Lee S.D."/>
        </authorList>
    </citation>
    <scope>NUCLEOTIDE SEQUENCE [LARGE SCALE GENOMIC DNA]</scope>
    <source>
        <strain evidence="10 11">GH3-10</strain>
    </source>
</reference>
<dbReference type="AlphaFoldDB" id="A0A844XE90"/>
<feature type="domain" description="M23ase beta-sheet core" evidence="9">
    <location>
        <begin position="119"/>
        <end position="212"/>
    </location>
</feature>
<evidence type="ECO:0000256" key="7">
    <source>
        <dbReference type="SAM" id="MobiDB-lite"/>
    </source>
</evidence>
<dbReference type="Proteomes" id="UP000461409">
    <property type="component" value="Unassembled WGS sequence"/>
</dbReference>
<sequence length="239" mass="25708">MASSFAEKAQVAAVTATLVSAGWIVAGAFLLDRAETAQIEQEIATKQATRQASRENADPQTAPGADDDGEAMPVPQQNRETVTMPPQTETAKLVIPVLNTAATDLTDSFADERGGGTRLHQGIDIMADAGSSVVAAAPGTIERLFRSDAGGNTIYVRSDDRKTIYYYAHLQDYAQGLNEGQQVRRGQRLGTVGSSGNADPSAPHLHFEVMRTTPTAEWWEPANSVNPYPLLVQQQQQQQ</sequence>
<dbReference type="RefSeq" id="WP_160485786.1">
    <property type="nucleotide sequence ID" value="NZ_WUBR01000002.1"/>
</dbReference>
<reference evidence="10 11" key="2">
    <citation type="submission" date="2020-02" db="EMBL/GenBank/DDBJ databases">
        <title>Erythrobacter dongmakensis sp. nov., isolated from a tidal mudflat.</title>
        <authorList>
            <person name="Kim I.S."/>
        </authorList>
    </citation>
    <scope>NUCLEOTIDE SEQUENCE [LARGE SCALE GENOMIC DNA]</scope>
    <source>
        <strain evidence="10 11">GH3-10</strain>
    </source>
</reference>
<evidence type="ECO:0000256" key="2">
    <source>
        <dbReference type="ARBA" id="ARBA00022670"/>
    </source>
</evidence>
<feature type="transmembrane region" description="Helical" evidence="8">
    <location>
        <begin position="12"/>
        <end position="31"/>
    </location>
</feature>
<keyword evidence="11" id="KW-1185">Reference proteome</keyword>
<accession>A0A844XE90</accession>
<keyword evidence="4" id="KW-0378">Hydrolase</keyword>
<evidence type="ECO:0000259" key="9">
    <source>
        <dbReference type="Pfam" id="PF01551"/>
    </source>
</evidence>
<keyword evidence="2" id="KW-0645">Protease</keyword>
<keyword evidence="8" id="KW-1133">Transmembrane helix</keyword>
<evidence type="ECO:0000256" key="5">
    <source>
        <dbReference type="ARBA" id="ARBA00022833"/>
    </source>
</evidence>
<dbReference type="GO" id="GO:0046872">
    <property type="term" value="F:metal ion binding"/>
    <property type="evidence" value="ECO:0007669"/>
    <property type="project" value="UniProtKB-KW"/>
</dbReference>
<keyword evidence="5" id="KW-0862">Zinc</keyword>
<protein>
    <submittedName>
        <fullName evidence="10">Peptidoglycan DD-metalloendopeptidase family protein</fullName>
    </submittedName>
</protein>
<keyword evidence="8" id="KW-0812">Transmembrane</keyword>
<evidence type="ECO:0000256" key="6">
    <source>
        <dbReference type="ARBA" id="ARBA00023049"/>
    </source>
</evidence>
<dbReference type="EMBL" id="WUBR01000002">
    <property type="protein sequence ID" value="MWV28160.1"/>
    <property type="molecule type" value="Genomic_DNA"/>
</dbReference>
<dbReference type="SUPFAM" id="SSF51261">
    <property type="entry name" value="Duplicated hybrid motif"/>
    <property type="match status" value="1"/>
</dbReference>
<dbReference type="Pfam" id="PF01551">
    <property type="entry name" value="Peptidase_M23"/>
    <property type="match status" value="1"/>
</dbReference>
<comment type="caution">
    <text evidence="10">The sequence shown here is derived from an EMBL/GenBank/DDBJ whole genome shotgun (WGS) entry which is preliminary data.</text>
</comment>
<proteinExistence type="predicted"/>
<evidence type="ECO:0000256" key="8">
    <source>
        <dbReference type="SAM" id="Phobius"/>
    </source>
</evidence>